<dbReference type="GeneID" id="112688610"/>
<protein>
    <submittedName>
        <fullName evidence="2">WD repeat-containing protein WRAP73-like</fullName>
    </submittedName>
</protein>
<accession>A0A8B8G4R0</accession>
<organism evidence="1 2">
    <name type="scientific">Sipha flava</name>
    <name type="common">yellow sugarcane aphid</name>
    <dbReference type="NCBI Taxonomy" id="143950"/>
    <lineage>
        <taxon>Eukaryota</taxon>
        <taxon>Metazoa</taxon>
        <taxon>Ecdysozoa</taxon>
        <taxon>Arthropoda</taxon>
        <taxon>Hexapoda</taxon>
        <taxon>Insecta</taxon>
        <taxon>Pterygota</taxon>
        <taxon>Neoptera</taxon>
        <taxon>Paraneoptera</taxon>
        <taxon>Hemiptera</taxon>
        <taxon>Sternorrhyncha</taxon>
        <taxon>Aphidomorpha</taxon>
        <taxon>Aphidoidea</taxon>
        <taxon>Aphididae</taxon>
        <taxon>Sipha</taxon>
    </lineage>
</organism>
<dbReference type="GO" id="GO:0005815">
    <property type="term" value="C:microtubule organizing center"/>
    <property type="evidence" value="ECO:0007669"/>
    <property type="project" value="TreeGrafter"/>
</dbReference>
<evidence type="ECO:0000313" key="1">
    <source>
        <dbReference type="Proteomes" id="UP000694846"/>
    </source>
</evidence>
<dbReference type="AlphaFoldDB" id="A0A8B8G4R0"/>
<dbReference type="InterPro" id="IPR052778">
    <property type="entry name" value="Centrosome-WD_assoc"/>
</dbReference>
<keyword evidence="1" id="KW-1185">Reference proteome</keyword>
<reference evidence="2" key="1">
    <citation type="submission" date="2025-08" db="UniProtKB">
        <authorList>
            <consortium name="RefSeq"/>
        </authorList>
    </citation>
    <scope>IDENTIFICATION</scope>
    <source>
        <tissue evidence="2">Whole body</tissue>
    </source>
</reference>
<dbReference type="GO" id="GO:1990811">
    <property type="term" value="C:MWP complex"/>
    <property type="evidence" value="ECO:0007669"/>
    <property type="project" value="TreeGrafter"/>
</dbReference>
<dbReference type="RefSeq" id="XP_025417670.1">
    <property type="nucleotide sequence ID" value="XM_025561885.1"/>
</dbReference>
<evidence type="ECO:0000313" key="2">
    <source>
        <dbReference type="RefSeq" id="XP_025417670.1"/>
    </source>
</evidence>
<dbReference type="OrthoDB" id="308690at2759"/>
<dbReference type="PANTHER" id="PTHR16220:SF0">
    <property type="entry name" value="WD REPEAT-CONTAINING PROTEIN WRAP73"/>
    <property type="match status" value="1"/>
</dbReference>
<name>A0A8B8G4R0_9HEMI</name>
<dbReference type="Proteomes" id="UP000694846">
    <property type="component" value="Unplaced"/>
</dbReference>
<gene>
    <name evidence="2" type="primary">LOC112688610</name>
</gene>
<proteinExistence type="predicted"/>
<dbReference type="SUPFAM" id="SSF50969">
    <property type="entry name" value="YVTN repeat-like/Quinoprotein amine dehydrogenase"/>
    <property type="match status" value="1"/>
</dbReference>
<dbReference type="SUPFAM" id="SSF82171">
    <property type="entry name" value="DPP6 N-terminal domain-like"/>
    <property type="match status" value="1"/>
</dbReference>
<dbReference type="InterPro" id="IPR015943">
    <property type="entry name" value="WD40/YVTN_repeat-like_dom_sf"/>
</dbReference>
<sequence>MNVLDYDVCAFSDNGQYMAAALSNRFIIKKHPFTGLHNTAAAVHAIDCLQWNVTSDLVLCTQLGKGVLQVYDMCSKNWKCTLTSGYFKFIAAQWIGRGKILLTLEFHVALGIFDIFTKSIMYIEVPKPIWPCVLFDNDGTHMFVVSKLNGYEKLLMLRSKNLDRIIYIQDIVGTCDGLNKSPDNRFLCVFNKQKLAIFNFLSGNIIGSVENLYLNTVSWAPNGEYLALGCSLGKIVVLASSNEFNVEIKLCRYSENKDYNFFMECNQVLIRTKPSENFINNVPTKIASIMWSFDSNYLSTYEVDSTFLCIWKNYKLICAVEFSSTIKHMQWCQSENKLSVVFGTNLIFFWSSKHIPKFLKSPKFVDGTCLLISNVSWSFNNRDMILTDGKKCLLFTI</sequence>
<dbReference type="Gene3D" id="2.130.10.10">
    <property type="entry name" value="YVTN repeat-like/Quinoprotein amine dehydrogenase"/>
    <property type="match status" value="1"/>
</dbReference>
<dbReference type="PANTHER" id="PTHR16220">
    <property type="entry name" value="WD REPEAT PROTEIN 8-RELATED"/>
    <property type="match status" value="1"/>
</dbReference>
<dbReference type="InterPro" id="IPR011044">
    <property type="entry name" value="Quino_amine_DH_bsu"/>
</dbReference>